<keyword evidence="5" id="KW-1185">Reference proteome</keyword>
<dbReference type="OrthoDB" id="656390at2759"/>
<dbReference type="Pfam" id="PF02536">
    <property type="entry name" value="mTERF"/>
    <property type="match status" value="1"/>
</dbReference>
<name>A0A835F749_9POAL</name>
<evidence type="ECO:0000256" key="2">
    <source>
        <dbReference type="ARBA" id="ARBA00022472"/>
    </source>
</evidence>
<dbReference type="EMBL" id="JACEFO010001622">
    <property type="protein sequence ID" value="KAF8729916.1"/>
    <property type="molecule type" value="Genomic_DNA"/>
</dbReference>
<dbReference type="InterPro" id="IPR003690">
    <property type="entry name" value="MTERF"/>
</dbReference>
<sequence>MLRLRSHLLSAVRTASPLPAASSLYRLLLYSSAAAAATTTTTTTTMPAAQFSVEDYLANSCGLTRAQARMASGYLPDLKSPSNPDAVRGYLAGMGIGQRDVAAALSRNPRFLCSSVDETLAPRIAELRDVGLSTRQISRLITAVPDIFVAPGWIPRIAFYLSLLGSYRKLHTALRKSKYLLSRDLKCVVKPNVAFLLKSGLTHSDIAKVVVFHSHMLTLKPRRLMEIMGLADMLGVRPNSVKLKHFLASVLNISPGEFRERLDFLKNALGCNKTELRIVVLELPKILYLSESRLSCVIDFLKTEVGLETAYIVRRPLLLKYSMAWYLKPRHYVLKALKANGLEKDVGFYTAVCLSKKKFIKRFLDPYMESVPGLADAYAAAYGGQDPHEIQP</sequence>
<keyword evidence="2" id="KW-0804">Transcription</keyword>
<comment type="caution">
    <text evidence="4">The sequence shown here is derived from an EMBL/GenBank/DDBJ whole genome shotgun (WGS) entry which is preliminary data.</text>
</comment>
<dbReference type="Gene3D" id="1.25.70.10">
    <property type="entry name" value="Transcription termination factor 3, mitochondrial"/>
    <property type="match status" value="2"/>
</dbReference>
<dbReference type="InterPro" id="IPR038538">
    <property type="entry name" value="MTERF_sf"/>
</dbReference>
<proteinExistence type="inferred from homology"/>
<dbReference type="GO" id="GO:0003676">
    <property type="term" value="F:nucleic acid binding"/>
    <property type="evidence" value="ECO:0007669"/>
    <property type="project" value="InterPro"/>
</dbReference>
<organism evidence="4 5">
    <name type="scientific">Digitaria exilis</name>
    <dbReference type="NCBI Taxonomy" id="1010633"/>
    <lineage>
        <taxon>Eukaryota</taxon>
        <taxon>Viridiplantae</taxon>
        <taxon>Streptophyta</taxon>
        <taxon>Embryophyta</taxon>
        <taxon>Tracheophyta</taxon>
        <taxon>Spermatophyta</taxon>
        <taxon>Magnoliopsida</taxon>
        <taxon>Liliopsida</taxon>
        <taxon>Poales</taxon>
        <taxon>Poaceae</taxon>
        <taxon>PACMAD clade</taxon>
        <taxon>Panicoideae</taxon>
        <taxon>Panicodae</taxon>
        <taxon>Paniceae</taxon>
        <taxon>Anthephorinae</taxon>
        <taxon>Digitaria</taxon>
    </lineage>
</organism>
<accession>A0A835F749</accession>
<dbReference type="Proteomes" id="UP000636709">
    <property type="component" value="Unassembled WGS sequence"/>
</dbReference>
<dbReference type="PANTHER" id="PTHR13068">
    <property type="entry name" value="CGI-12 PROTEIN-RELATED"/>
    <property type="match status" value="1"/>
</dbReference>
<dbReference type="Gramene" id="Dexi1B01G0026430.1">
    <property type="protein sequence ID" value="Dexi1B01G0026430.1:cds"/>
    <property type="gene ID" value="Dexi1B01G0026430"/>
</dbReference>
<keyword evidence="2" id="KW-0805">Transcription regulation</keyword>
<dbReference type="AlphaFoldDB" id="A0A835F749"/>
<evidence type="ECO:0000313" key="4">
    <source>
        <dbReference type="EMBL" id="KAF8729916.1"/>
    </source>
</evidence>
<keyword evidence="2" id="KW-0806">Transcription termination</keyword>
<dbReference type="PANTHER" id="PTHR13068:SF39">
    <property type="entry name" value="OS02G0749900 PROTEIN"/>
    <property type="match status" value="1"/>
</dbReference>
<gene>
    <name evidence="4" type="ORF">HU200_017378</name>
</gene>
<protein>
    <submittedName>
        <fullName evidence="4">Uncharacterized protein</fullName>
    </submittedName>
</protein>
<reference evidence="4" key="1">
    <citation type="submission" date="2020-07" db="EMBL/GenBank/DDBJ databases">
        <title>Genome sequence and genetic diversity analysis of an under-domesticated orphan crop, white fonio (Digitaria exilis).</title>
        <authorList>
            <person name="Bennetzen J.L."/>
            <person name="Chen S."/>
            <person name="Ma X."/>
            <person name="Wang X."/>
            <person name="Yssel A.E.J."/>
            <person name="Chaluvadi S.R."/>
            <person name="Johnson M."/>
            <person name="Gangashetty P."/>
            <person name="Hamidou F."/>
            <person name="Sanogo M.D."/>
            <person name="Zwaenepoel A."/>
            <person name="Wallace J."/>
            <person name="Van De Peer Y."/>
            <person name="Van Deynze A."/>
        </authorList>
    </citation>
    <scope>NUCLEOTIDE SEQUENCE</scope>
    <source>
        <tissue evidence="4">Leaves</tissue>
    </source>
</reference>
<keyword evidence="3" id="KW-0809">Transit peptide</keyword>
<dbReference type="SMART" id="SM00733">
    <property type="entry name" value="Mterf"/>
    <property type="match status" value="6"/>
</dbReference>
<dbReference type="GO" id="GO:0006353">
    <property type="term" value="P:DNA-templated transcription termination"/>
    <property type="evidence" value="ECO:0007669"/>
    <property type="project" value="UniProtKB-KW"/>
</dbReference>
<comment type="similarity">
    <text evidence="1">Belongs to the mTERF family.</text>
</comment>
<evidence type="ECO:0000256" key="1">
    <source>
        <dbReference type="ARBA" id="ARBA00007692"/>
    </source>
</evidence>
<evidence type="ECO:0000256" key="3">
    <source>
        <dbReference type="ARBA" id="ARBA00022946"/>
    </source>
</evidence>
<dbReference type="FunFam" id="1.25.70.10:FF:000001">
    <property type="entry name" value="Mitochondrial transcription termination factor-like"/>
    <property type="match status" value="1"/>
</dbReference>
<evidence type="ECO:0000313" key="5">
    <source>
        <dbReference type="Proteomes" id="UP000636709"/>
    </source>
</evidence>